<keyword evidence="1" id="KW-1133">Transmembrane helix</keyword>
<sequence length="170" mass="18716">MIGIEGSNGEQGYRWLPPKPSEIRDGRVRVIPYPAAGTTRGSVMLSVLAMVAALALRHAGADARLAAVAYPVLLAMLMAAVFLRGAGWFRRRSLQVGGGLRFVPLRPPYWIDLVFSFSAVSRVLDGWIRHDHPQPQGPWDALLWIVTLACLGFALAPWLSRHVLRRRGLG</sequence>
<keyword evidence="1" id="KW-0812">Transmembrane</keyword>
<proteinExistence type="predicted"/>
<feature type="transmembrane region" description="Helical" evidence="1">
    <location>
        <begin position="68"/>
        <end position="89"/>
    </location>
</feature>
<evidence type="ECO:0000313" key="2">
    <source>
        <dbReference type="EMBL" id="MCP1375607.1"/>
    </source>
</evidence>
<organism evidence="2 3">
    <name type="scientific">Dyella lutea</name>
    <dbReference type="NCBI Taxonomy" id="2950441"/>
    <lineage>
        <taxon>Bacteria</taxon>
        <taxon>Pseudomonadati</taxon>
        <taxon>Pseudomonadota</taxon>
        <taxon>Gammaproteobacteria</taxon>
        <taxon>Lysobacterales</taxon>
        <taxon>Rhodanobacteraceae</taxon>
        <taxon>Dyella</taxon>
    </lineage>
</organism>
<dbReference type="EMBL" id="JAMZEK010000003">
    <property type="protein sequence ID" value="MCP1375607.1"/>
    <property type="molecule type" value="Genomic_DNA"/>
</dbReference>
<evidence type="ECO:0000313" key="3">
    <source>
        <dbReference type="Proteomes" id="UP001204615"/>
    </source>
</evidence>
<keyword evidence="3" id="KW-1185">Reference proteome</keyword>
<gene>
    <name evidence="2" type="ORF">NC595_16285</name>
</gene>
<name>A0ABT1FE05_9GAMM</name>
<accession>A0ABT1FE05</accession>
<keyword evidence="1" id="KW-0472">Membrane</keyword>
<dbReference type="RefSeq" id="WP_253568199.1">
    <property type="nucleotide sequence ID" value="NZ_JAMZEK010000003.1"/>
</dbReference>
<feature type="transmembrane region" description="Helical" evidence="1">
    <location>
        <begin position="141"/>
        <end position="159"/>
    </location>
</feature>
<protein>
    <submittedName>
        <fullName evidence="2">Uncharacterized protein</fullName>
    </submittedName>
</protein>
<evidence type="ECO:0000256" key="1">
    <source>
        <dbReference type="SAM" id="Phobius"/>
    </source>
</evidence>
<comment type="caution">
    <text evidence="2">The sequence shown here is derived from an EMBL/GenBank/DDBJ whole genome shotgun (WGS) entry which is preliminary data.</text>
</comment>
<dbReference type="Proteomes" id="UP001204615">
    <property type="component" value="Unassembled WGS sequence"/>
</dbReference>
<feature type="transmembrane region" description="Helical" evidence="1">
    <location>
        <begin position="37"/>
        <end position="56"/>
    </location>
</feature>
<reference evidence="2 3" key="1">
    <citation type="submission" date="2022-06" db="EMBL/GenBank/DDBJ databases">
        <title>Dyella sp. Sa strain:Sa Genome sequencing.</title>
        <authorList>
            <person name="Park S."/>
        </authorList>
    </citation>
    <scope>NUCLEOTIDE SEQUENCE [LARGE SCALE GENOMIC DNA]</scope>
    <source>
        <strain evidence="2 3">Sa</strain>
    </source>
</reference>